<dbReference type="AlphaFoldDB" id="A0A1H9UWY9"/>
<keyword evidence="2" id="KW-0812">Transmembrane</keyword>
<evidence type="ECO:0000256" key="1">
    <source>
        <dbReference type="SAM" id="MobiDB-lite"/>
    </source>
</evidence>
<keyword evidence="2" id="KW-1133">Transmembrane helix</keyword>
<evidence type="ECO:0000313" key="3">
    <source>
        <dbReference type="EMBL" id="SES13567.1"/>
    </source>
</evidence>
<keyword evidence="4" id="KW-1185">Reference proteome</keyword>
<feature type="transmembrane region" description="Helical" evidence="2">
    <location>
        <begin position="78"/>
        <end position="107"/>
    </location>
</feature>
<gene>
    <name evidence="3" type="ORF">SAMN05661109_01954</name>
</gene>
<dbReference type="RefSeq" id="WP_092259675.1">
    <property type="nucleotide sequence ID" value="NZ_CP047199.1"/>
</dbReference>
<name>A0A1H9UWY9_9CORY</name>
<protein>
    <submittedName>
        <fullName evidence="3">Uncharacterized protein</fullName>
    </submittedName>
</protein>
<dbReference type="EMBL" id="FOGQ01000009">
    <property type="protein sequence ID" value="SES13567.1"/>
    <property type="molecule type" value="Genomic_DNA"/>
</dbReference>
<organism evidence="3 4">
    <name type="scientific">Corynebacterium cystitidis DSM 20524</name>
    <dbReference type="NCBI Taxonomy" id="1121357"/>
    <lineage>
        <taxon>Bacteria</taxon>
        <taxon>Bacillati</taxon>
        <taxon>Actinomycetota</taxon>
        <taxon>Actinomycetes</taxon>
        <taxon>Mycobacteriales</taxon>
        <taxon>Corynebacteriaceae</taxon>
        <taxon>Corynebacterium</taxon>
    </lineage>
</organism>
<evidence type="ECO:0000313" key="4">
    <source>
        <dbReference type="Proteomes" id="UP000198929"/>
    </source>
</evidence>
<keyword evidence="2" id="KW-0472">Membrane</keyword>
<feature type="compositionally biased region" description="Low complexity" evidence="1">
    <location>
        <begin position="58"/>
        <end position="70"/>
    </location>
</feature>
<feature type="region of interest" description="Disordered" evidence="1">
    <location>
        <begin position="45"/>
        <end position="73"/>
    </location>
</feature>
<reference evidence="4" key="1">
    <citation type="submission" date="2016-10" db="EMBL/GenBank/DDBJ databases">
        <authorList>
            <person name="Varghese N."/>
            <person name="Submissions S."/>
        </authorList>
    </citation>
    <scope>NUCLEOTIDE SEQUENCE [LARGE SCALE GENOMIC DNA]</scope>
    <source>
        <strain evidence="4">DSM 20524</strain>
    </source>
</reference>
<dbReference type="Proteomes" id="UP000198929">
    <property type="component" value="Unassembled WGS sequence"/>
</dbReference>
<dbReference type="STRING" id="1121357.SAMN05661109_01954"/>
<sequence length="122" mass="12174">MSLLSVDLPSPVKVIAPRRGRVAMVVAATVVTSFTIQPLGAAEPAGAATVKNAEHTAETSSTAEEASSTEDGSPADRFITALSLVIAVVGITGMSAALISAIVNAAASMAPPAIRVPDLPLP</sequence>
<accession>A0A1H9UWY9</accession>
<proteinExistence type="predicted"/>
<evidence type="ECO:0000256" key="2">
    <source>
        <dbReference type="SAM" id="Phobius"/>
    </source>
</evidence>